<dbReference type="EMBL" id="JACHGN010000026">
    <property type="protein sequence ID" value="MBB5138979.1"/>
    <property type="molecule type" value="Genomic_DNA"/>
</dbReference>
<evidence type="ECO:0000313" key="2">
    <source>
        <dbReference type="Proteomes" id="UP000578449"/>
    </source>
</evidence>
<sequence>MTRDSPPGLLVLHAVRILGFADTPVVAQRYGLDAARTEELLRDAEARGWAGHTDFAGTAGWSLTEPGRAENERRLAAELARVGGADEVRDVYREFLPLNALLLRACTDWQLRPTAGDRLAVNDHSDPAWDARVLHELDGISRALTPLAERLGSVLTRFRGYDTRFSAALARARAGEGAWVDRTDIDSCHRVWFQLHEDLVATLGIDRNAHP</sequence>
<reference evidence="1 2" key="1">
    <citation type="submission" date="2020-08" db="EMBL/GenBank/DDBJ databases">
        <title>Genomic Encyclopedia of Type Strains, Phase IV (KMG-IV): sequencing the most valuable type-strain genomes for metagenomic binning, comparative biology and taxonomic classification.</title>
        <authorList>
            <person name="Goeker M."/>
        </authorList>
    </citation>
    <scope>NUCLEOTIDE SEQUENCE [LARGE SCALE GENOMIC DNA]</scope>
    <source>
        <strain evidence="1 2">DSM 45615</strain>
    </source>
</reference>
<protein>
    <submittedName>
        <fullName evidence="1">Uncharacterized protein</fullName>
    </submittedName>
</protein>
<comment type="caution">
    <text evidence="1">The sequence shown here is derived from an EMBL/GenBank/DDBJ whole genome shotgun (WGS) entry which is preliminary data.</text>
</comment>
<gene>
    <name evidence="1" type="ORF">HNP84_008741</name>
</gene>
<keyword evidence="2" id="KW-1185">Reference proteome</keyword>
<dbReference type="AlphaFoldDB" id="A0A840PJ36"/>
<name>A0A840PJ36_9ACTN</name>
<proteinExistence type="predicted"/>
<dbReference type="RefSeq" id="WP_185055824.1">
    <property type="nucleotide sequence ID" value="NZ_BAABIX010000014.1"/>
</dbReference>
<organism evidence="1 2">
    <name type="scientific">Thermocatellispora tengchongensis</name>
    <dbReference type="NCBI Taxonomy" id="1073253"/>
    <lineage>
        <taxon>Bacteria</taxon>
        <taxon>Bacillati</taxon>
        <taxon>Actinomycetota</taxon>
        <taxon>Actinomycetes</taxon>
        <taxon>Streptosporangiales</taxon>
        <taxon>Streptosporangiaceae</taxon>
        <taxon>Thermocatellispora</taxon>
    </lineage>
</organism>
<accession>A0A840PJ36</accession>
<dbReference type="Proteomes" id="UP000578449">
    <property type="component" value="Unassembled WGS sequence"/>
</dbReference>
<evidence type="ECO:0000313" key="1">
    <source>
        <dbReference type="EMBL" id="MBB5138979.1"/>
    </source>
</evidence>